<evidence type="ECO:0000313" key="1">
    <source>
        <dbReference type="EMBL" id="KAB8068825.1"/>
    </source>
</evidence>
<keyword evidence="2" id="KW-1185">Reference proteome</keyword>
<reference evidence="1 2" key="1">
    <citation type="submission" date="2019-04" db="EMBL/GenBank/DDBJ databases">
        <title>Friends and foes A comparative genomics study of 23 Aspergillus species from section Flavi.</title>
        <authorList>
            <consortium name="DOE Joint Genome Institute"/>
            <person name="Kjaerbolling I."/>
            <person name="Vesth T."/>
            <person name="Frisvad J.C."/>
            <person name="Nybo J.L."/>
            <person name="Theobald S."/>
            <person name="Kildgaard S."/>
            <person name="Isbrandt T."/>
            <person name="Kuo A."/>
            <person name="Sato A."/>
            <person name="Lyhne E.K."/>
            <person name="Kogle M.E."/>
            <person name="Wiebenga A."/>
            <person name="Kun R.S."/>
            <person name="Lubbers R.J."/>
            <person name="Makela M.R."/>
            <person name="Barry K."/>
            <person name="Chovatia M."/>
            <person name="Clum A."/>
            <person name="Daum C."/>
            <person name="Haridas S."/>
            <person name="He G."/>
            <person name="LaButti K."/>
            <person name="Lipzen A."/>
            <person name="Mondo S."/>
            <person name="Riley R."/>
            <person name="Salamov A."/>
            <person name="Simmons B.A."/>
            <person name="Magnuson J.K."/>
            <person name="Henrissat B."/>
            <person name="Mortensen U.H."/>
            <person name="Larsen T.O."/>
            <person name="Devries R.P."/>
            <person name="Grigoriev I.V."/>
            <person name="Machida M."/>
            <person name="Baker S.E."/>
            <person name="Andersen M.R."/>
        </authorList>
    </citation>
    <scope>NUCLEOTIDE SEQUENCE [LARGE SCALE GENOMIC DNA]</scope>
    <source>
        <strain evidence="1 2">CBS 151.66</strain>
    </source>
</reference>
<dbReference type="AlphaFoldDB" id="A0A5N5WLZ4"/>
<sequence length="55" mass="6076">MTSSRKLHTPMRMSSEKYLANWKTGWIACISYPCKLGIYAAGYTNAKSPSGTNSD</sequence>
<name>A0A5N5WLZ4_9EURO</name>
<protein>
    <submittedName>
        <fullName evidence="1">Uncharacterized protein</fullName>
    </submittedName>
</protein>
<dbReference type="Proteomes" id="UP000326565">
    <property type="component" value="Unassembled WGS sequence"/>
</dbReference>
<accession>A0A5N5WLZ4</accession>
<dbReference type="EMBL" id="ML732371">
    <property type="protein sequence ID" value="KAB8068825.1"/>
    <property type="molecule type" value="Genomic_DNA"/>
</dbReference>
<organism evidence="1 2">
    <name type="scientific">Aspergillus leporis</name>
    <dbReference type="NCBI Taxonomy" id="41062"/>
    <lineage>
        <taxon>Eukaryota</taxon>
        <taxon>Fungi</taxon>
        <taxon>Dikarya</taxon>
        <taxon>Ascomycota</taxon>
        <taxon>Pezizomycotina</taxon>
        <taxon>Eurotiomycetes</taxon>
        <taxon>Eurotiomycetidae</taxon>
        <taxon>Eurotiales</taxon>
        <taxon>Aspergillaceae</taxon>
        <taxon>Aspergillus</taxon>
        <taxon>Aspergillus subgen. Circumdati</taxon>
    </lineage>
</organism>
<gene>
    <name evidence="1" type="ORF">BDV29DRAFT_183856</name>
</gene>
<proteinExistence type="predicted"/>
<evidence type="ECO:0000313" key="2">
    <source>
        <dbReference type="Proteomes" id="UP000326565"/>
    </source>
</evidence>